<feature type="domain" description="DUF3291" evidence="1">
    <location>
        <begin position="18"/>
        <end position="154"/>
    </location>
</feature>
<dbReference type="SUPFAM" id="SSF54909">
    <property type="entry name" value="Dimeric alpha+beta barrel"/>
    <property type="match status" value="1"/>
</dbReference>
<dbReference type="STRING" id="637679.GCA_001550055_03197"/>
<dbReference type="OrthoDB" id="2376237at2"/>
<dbReference type="Proteomes" id="UP000183685">
    <property type="component" value="Unassembled WGS sequence"/>
</dbReference>
<dbReference type="InterPro" id="IPR021708">
    <property type="entry name" value="DUF3291"/>
</dbReference>
<organism evidence="2 3">
    <name type="scientific">Kordiimonas lacus</name>
    <dbReference type="NCBI Taxonomy" id="637679"/>
    <lineage>
        <taxon>Bacteria</taxon>
        <taxon>Pseudomonadati</taxon>
        <taxon>Pseudomonadota</taxon>
        <taxon>Alphaproteobacteria</taxon>
        <taxon>Kordiimonadales</taxon>
        <taxon>Kordiimonadaceae</taxon>
        <taxon>Kordiimonas</taxon>
    </lineage>
</organism>
<dbReference type="InterPro" id="IPR011008">
    <property type="entry name" value="Dimeric_a/b-barrel"/>
</dbReference>
<gene>
    <name evidence="2" type="ORF">SAMN04488071_2724</name>
</gene>
<sequence length="172" mass="19563">MPRDDDPKKAFDASDFELAQLNVGKIRYAKDSPEMADFIGALDHINGLAEQSDGFVWRLKDETGSAMSFSLFDAETLPNLSVWRDRESLFNYVYKTAHTDYLARRKEWFHMPSEGHMVLWWVPKGHRPGLDEAARHLEYLRENGPTPMAFTFKRAFGPDGEPVTGKPALVSA</sequence>
<dbReference type="AlphaFoldDB" id="A0A1G7CAE4"/>
<evidence type="ECO:0000259" key="1">
    <source>
        <dbReference type="Pfam" id="PF11695"/>
    </source>
</evidence>
<dbReference type="Pfam" id="PF11695">
    <property type="entry name" value="DUF3291"/>
    <property type="match status" value="1"/>
</dbReference>
<proteinExistence type="predicted"/>
<evidence type="ECO:0000313" key="3">
    <source>
        <dbReference type="Proteomes" id="UP000183685"/>
    </source>
</evidence>
<evidence type="ECO:0000313" key="2">
    <source>
        <dbReference type="EMBL" id="SDE36352.1"/>
    </source>
</evidence>
<protein>
    <recommendedName>
        <fullName evidence="1">DUF3291 domain-containing protein</fullName>
    </recommendedName>
</protein>
<accession>A0A1G7CAE4</accession>
<name>A0A1G7CAE4_9PROT</name>
<reference evidence="2 3" key="1">
    <citation type="submission" date="2016-10" db="EMBL/GenBank/DDBJ databases">
        <authorList>
            <person name="de Groot N.N."/>
        </authorList>
    </citation>
    <scope>NUCLEOTIDE SEQUENCE [LARGE SCALE GENOMIC DNA]</scope>
    <source>
        <strain evidence="2 3">CGMCC 1.9109</strain>
    </source>
</reference>
<dbReference type="RefSeq" id="WP_068306938.1">
    <property type="nucleotide sequence ID" value="NZ_FNAK01000006.1"/>
</dbReference>
<dbReference type="EMBL" id="FNAK01000006">
    <property type="protein sequence ID" value="SDE36352.1"/>
    <property type="molecule type" value="Genomic_DNA"/>
</dbReference>
<keyword evidence="3" id="KW-1185">Reference proteome</keyword>